<evidence type="ECO:0000313" key="1">
    <source>
        <dbReference type="EMBL" id="RNA23384.1"/>
    </source>
</evidence>
<comment type="caution">
    <text evidence="1">The sequence shown here is derived from an EMBL/GenBank/DDBJ whole genome shotgun (WGS) entry which is preliminary data.</text>
</comment>
<protein>
    <submittedName>
        <fullName evidence="1">Uncharacterized protein</fullName>
    </submittedName>
</protein>
<accession>A0A3M7RIU8</accession>
<evidence type="ECO:0000313" key="2">
    <source>
        <dbReference type="Proteomes" id="UP000276133"/>
    </source>
</evidence>
<name>A0A3M7RIU8_BRAPC</name>
<sequence>MLTIKKKILSSKTVLYLGKLKFMIKFFDLNKKIENYMNFFLNHNFDTLMSILNLSLNLILISKN</sequence>
<organism evidence="1 2">
    <name type="scientific">Brachionus plicatilis</name>
    <name type="common">Marine rotifer</name>
    <name type="synonym">Brachionus muelleri</name>
    <dbReference type="NCBI Taxonomy" id="10195"/>
    <lineage>
        <taxon>Eukaryota</taxon>
        <taxon>Metazoa</taxon>
        <taxon>Spiralia</taxon>
        <taxon>Gnathifera</taxon>
        <taxon>Rotifera</taxon>
        <taxon>Eurotatoria</taxon>
        <taxon>Monogononta</taxon>
        <taxon>Pseudotrocha</taxon>
        <taxon>Ploima</taxon>
        <taxon>Brachionidae</taxon>
        <taxon>Brachionus</taxon>
    </lineage>
</organism>
<keyword evidence="2" id="KW-1185">Reference proteome</keyword>
<reference evidence="1 2" key="1">
    <citation type="journal article" date="2018" name="Sci. Rep.">
        <title>Genomic signatures of local adaptation to the degree of environmental predictability in rotifers.</title>
        <authorList>
            <person name="Franch-Gras L."/>
            <person name="Hahn C."/>
            <person name="Garcia-Roger E.M."/>
            <person name="Carmona M.J."/>
            <person name="Serra M."/>
            <person name="Gomez A."/>
        </authorList>
    </citation>
    <scope>NUCLEOTIDE SEQUENCE [LARGE SCALE GENOMIC DNA]</scope>
    <source>
        <strain evidence="1">HYR1</strain>
    </source>
</reference>
<dbReference type="EMBL" id="REGN01003295">
    <property type="protein sequence ID" value="RNA23384.1"/>
    <property type="molecule type" value="Genomic_DNA"/>
</dbReference>
<proteinExistence type="predicted"/>
<dbReference type="AlphaFoldDB" id="A0A3M7RIU8"/>
<gene>
    <name evidence="1" type="ORF">BpHYR1_006399</name>
</gene>
<dbReference type="Proteomes" id="UP000276133">
    <property type="component" value="Unassembled WGS sequence"/>
</dbReference>